<dbReference type="EMBL" id="CP046401">
    <property type="protein sequence ID" value="QGY44312.1"/>
    <property type="molecule type" value="Genomic_DNA"/>
</dbReference>
<evidence type="ECO:0000313" key="4">
    <source>
        <dbReference type="Proteomes" id="UP000428260"/>
    </source>
</evidence>
<gene>
    <name evidence="3" type="ORF">GM418_11780</name>
</gene>
<dbReference type="RefSeq" id="WP_158866283.1">
    <property type="nucleotide sequence ID" value="NZ_CP046401.1"/>
</dbReference>
<proteinExistence type="predicted"/>
<dbReference type="InterPro" id="IPR036526">
    <property type="entry name" value="C-N_Hydrolase_sf"/>
</dbReference>
<dbReference type="Gene3D" id="3.60.110.10">
    <property type="entry name" value="Carbon-nitrogen hydrolase"/>
    <property type="match status" value="1"/>
</dbReference>
<feature type="chain" id="PRO_5026132548" evidence="1">
    <location>
        <begin position="19"/>
        <end position="310"/>
    </location>
</feature>
<keyword evidence="3" id="KW-0378">Hydrolase</keyword>
<protein>
    <submittedName>
        <fullName evidence="3">Carbon-nitrogen hydrolase family protein</fullName>
    </submittedName>
</protein>
<evidence type="ECO:0000256" key="1">
    <source>
        <dbReference type="SAM" id="SignalP"/>
    </source>
</evidence>
<evidence type="ECO:0000313" key="3">
    <source>
        <dbReference type="EMBL" id="QGY44312.1"/>
    </source>
</evidence>
<dbReference type="Proteomes" id="UP000428260">
    <property type="component" value="Chromosome"/>
</dbReference>
<dbReference type="PROSITE" id="PS50263">
    <property type="entry name" value="CN_HYDROLASE"/>
    <property type="match status" value="1"/>
</dbReference>
<organism evidence="3 4">
    <name type="scientific">Maribellus comscasis</name>
    <dbReference type="NCBI Taxonomy" id="2681766"/>
    <lineage>
        <taxon>Bacteria</taxon>
        <taxon>Pseudomonadati</taxon>
        <taxon>Bacteroidota</taxon>
        <taxon>Bacteroidia</taxon>
        <taxon>Marinilabiliales</taxon>
        <taxon>Prolixibacteraceae</taxon>
        <taxon>Maribellus</taxon>
    </lineage>
</organism>
<dbReference type="KEGG" id="mcos:GM418_11780"/>
<feature type="domain" description="CN hydrolase" evidence="2">
    <location>
        <begin position="32"/>
        <end position="270"/>
    </location>
</feature>
<name>A0A6I6JVZ0_9BACT</name>
<evidence type="ECO:0000259" key="2">
    <source>
        <dbReference type="PROSITE" id="PS50263"/>
    </source>
</evidence>
<accession>A0A6I6JVZ0</accession>
<reference evidence="3 4" key="1">
    <citation type="submission" date="2019-11" db="EMBL/GenBank/DDBJ databases">
        <authorList>
            <person name="Zheng R.K."/>
            <person name="Sun C.M."/>
        </authorList>
    </citation>
    <scope>NUCLEOTIDE SEQUENCE [LARGE SCALE GENOMIC DNA]</scope>
    <source>
        <strain evidence="3 4">WC007</strain>
    </source>
</reference>
<dbReference type="AlphaFoldDB" id="A0A6I6JVZ0"/>
<dbReference type="GO" id="GO:0016787">
    <property type="term" value="F:hydrolase activity"/>
    <property type="evidence" value="ECO:0007669"/>
    <property type="project" value="UniProtKB-KW"/>
</dbReference>
<dbReference type="InterPro" id="IPR003010">
    <property type="entry name" value="C-N_Hydrolase"/>
</dbReference>
<feature type="signal peptide" evidence="1">
    <location>
        <begin position="1"/>
        <end position="18"/>
    </location>
</feature>
<dbReference type="SUPFAM" id="SSF56317">
    <property type="entry name" value="Carbon-nitrogen hydrolase"/>
    <property type="match status" value="1"/>
</dbReference>
<keyword evidence="4" id="KW-1185">Reference proteome</keyword>
<dbReference type="Pfam" id="PF00795">
    <property type="entry name" value="CN_hydrolase"/>
    <property type="match status" value="1"/>
</dbReference>
<dbReference type="CDD" id="cd07197">
    <property type="entry name" value="nitrilase"/>
    <property type="match status" value="1"/>
</dbReference>
<sequence>MKRSVFILILLGCCFDFAVNGQNNTDGQSGKLVVAACQFPVSADIAENYDWIKKQMIEARLKKADIVQFPECALSGYPEVDLKTLDGFDWDLLVEKTDSILSLTKQLKIWVLLGSIHRLSDGVKPHNSLYVINDEGKIVDRYDKRFCTGGDLKHFSPGDHFVNFDLNGVNCGLLICYDIRFPELYREYRKRNTDLIFQSFYNARQKKGSIHPVIMPITSQARAATNYFYISLTNSSATESWPCHFITPDGLIQNKLTTNVPGILISNVDISENYYDASKAFRENAINGILNSGETVKDPRSENRSEIIEQ</sequence>
<keyword evidence="1" id="KW-0732">Signal</keyword>
<dbReference type="PANTHER" id="PTHR23088:SF27">
    <property type="entry name" value="DEAMINATED GLUTATHIONE AMIDASE"/>
    <property type="match status" value="1"/>
</dbReference>
<dbReference type="PANTHER" id="PTHR23088">
    <property type="entry name" value="NITRILASE-RELATED"/>
    <property type="match status" value="1"/>
</dbReference>